<dbReference type="Proteomes" id="UP000308196">
    <property type="component" value="Chromosome"/>
</dbReference>
<name>A0A4U9V3N0_9SPHI</name>
<proteinExistence type="predicted"/>
<organism evidence="1 2">
    <name type="scientific">Sphingobacterium thalpophilum</name>
    <dbReference type="NCBI Taxonomy" id="259"/>
    <lineage>
        <taxon>Bacteria</taxon>
        <taxon>Pseudomonadati</taxon>
        <taxon>Bacteroidota</taxon>
        <taxon>Sphingobacteriia</taxon>
        <taxon>Sphingobacteriales</taxon>
        <taxon>Sphingobacteriaceae</taxon>
        <taxon>Sphingobacterium</taxon>
    </lineage>
</organism>
<dbReference type="AlphaFoldDB" id="A0A4U9V3N0"/>
<protein>
    <submittedName>
        <fullName evidence="1">Uncharacterized protein</fullName>
    </submittedName>
</protein>
<evidence type="ECO:0000313" key="2">
    <source>
        <dbReference type="Proteomes" id="UP000308196"/>
    </source>
</evidence>
<accession>A0A4U9V3N0</accession>
<evidence type="ECO:0000313" key="1">
    <source>
        <dbReference type="EMBL" id="VTR41090.1"/>
    </source>
</evidence>
<reference evidence="1 2" key="1">
    <citation type="submission" date="2019-05" db="EMBL/GenBank/DDBJ databases">
        <authorList>
            <consortium name="Pathogen Informatics"/>
        </authorList>
    </citation>
    <scope>NUCLEOTIDE SEQUENCE [LARGE SCALE GENOMIC DNA]</scope>
    <source>
        <strain evidence="1 2">NCTC11429</strain>
    </source>
</reference>
<gene>
    <name evidence="1" type="ORF">NCTC11429_02457</name>
</gene>
<dbReference type="KEGG" id="stha:NCTC11429_02457"/>
<sequence>MNQKGMNRHQFLLNNVFGMIKSLLYICVLSTKEREKEDIFTNKTAKFDILKLLKI</sequence>
<dbReference type="EMBL" id="LR590484">
    <property type="protein sequence ID" value="VTR41090.1"/>
    <property type="molecule type" value="Genomic_DNA"/>
</dbReference>